<evidence type="ECO:0008006" key="3">
    <source>
        <dbReference type="Google" id="ProtNLM"/>
    </source>
</evidence>
<dbReference type="Proteomes" id="UP000663923">
    <property type="component" value="Chromosome"/>
</dbReference>
<sequence>MPKLTNRLIDTLKPDEKRQLFMWDNELRGFGVRMLPSGSAAYFLHYRNEEKLALVCKGGDPIEQRRAERNAPTVSEICDWYLEAAIGWTTPPYSVFDSEI</sequence>
<name>A0ABX7TAF5_9SPHN</name>
<evidence type="ECO:0000313" key="1">
    <source>
        <dbReference type="EMBL" id="QTD57450.1"/>
    </source>
</evidence>
<organism evidence="1 2">
    <name type="scientific">Parasphingorhabdus cellanae</name>
    <dbReference type="NCBI Taxonomy" id="2806553"/>
    <lineage>
        <taxon>Bacteria</taxon>
        <taxon>Pseudomonadati</taxon>
        <taxon>Pseudomonadota</taxon>
        <taxon>Alphaproteobacteria</taxon>
        <taxon>Sphingomonadales</taxon>
        <taxon>Sphingomonadaceae</taxon>
        <taxon>Parasphingorhabdus</taxon>
    </lineage>
</organism>
<proteinExistence type="predicted"/>
<dbReference type="EMBL" id="CP071794">
    <property type="protein sequence ID" value="QTD57450.1"/>
    <property type="molecule type" value="Genomic_DNA"/>
</dbReference>
<evidence type="ECO:0000313" key="2">
    <source>
        <dbReference type="Proteomes" id="UP000663923"/>
    </source>
</evidence>
<reference evidence="1 2" key="1">
    <citation type="submission" date="2021-03" db="EMBL/GenBank/DDBJ databases">
        <title>Complete genome of Parasphingorhabdus_sp.JHSY0214.</title>
        <authorList>
            <person name="Yoo J.H."/>
            <person name="Bae J.W."/>
        </authorList>
    </citation>
    <scope>NUCLEOTIDE SEQUENCE [LARGE SCALE GENOMIC DNA]</scope>
    <source>
        <strain evidence="1 2">JHSY0214</strain>
    </source>
</reference>
<protein>
    <recommendedName>
        <fullName evidence="3">Integrase DNA-binding domain-containing protein</fullName>
    </recommendedName>
</protein>
<dbReference type="RefSeq" id="WP_207989922.1">
    <property type="nucleotide sequence ID" value="NZ_CP071794.1"/>
</dbReference>
<gene>
    <name evidence="1" type="ORF">J4G78_07965</name>
</gene>
<keyword evidence="2" id="KW-1185">Reference proteome</keyword>
<accession>A0ABX7TAF5</accession>